<organism evidence="8 9">
    <name type="scientific">Lithohypha guttulata</name>
    <dbReference type="NCBI Taxonomy" id="1690604"/>
    <lineage>
        <taxon>Eukaryota</taxon>
        <taxon>Fungi</taxon>
        <taxon>Dikarya</taxon>
        <taxon>Ascomycota</taxon>
        <taxon>Pezizomycotina</taxon>
        <taxon>Eurotiomycetes</taxon>
        <taxon>Chaetothyriomycetidae</taxon>
        <taxon>Chaetothyriales</taxon>
        <taxon>Trichomeriaceae</taxon>
        <taxon>Lithohypha</taxon>
    </lineage>
</organism>
<dbReference type="InterPro" id="IPR036915">
    <property type="entry name" value="Cyclin-like_sf"/>
</dbReference>
<dbReference type="PANTHER" id="PTHR10177">
    <property type="entry name" value="CYCLINS"/>
    <property type="match status" value="1"/>
</dbReference>
<comment type="caution">
    <text evidence="8">The sequence shown here is derived from an EMBL/GenBank/DDBJ whole genome shotgun (WGS) entry which is preliminary data.</text>
</comment>
<dbReference type="Gene3D" id="1.10.472.10">
    <property type="entry name" value="Cyclin-like"/>
    <property type="match status" value="2"/>
</dbReference>
<dbReference type="SUPFAM" id="SSF47954">
    <property type="entry name" value="Cyclin-like"/>
    <property type="match status" value="2"/>
</dbReference>
<evidence type="ECO:0000256" key="4">
    <source>
        <dbReference type="RuleBase" id="RU000383"/>
    </source>
</evidence>
<dbReference type="Pfam" id="PF00134">
    <property type="entry name" value="Cyclin_N"/>
    <property type="match status" value="1"/>
</dbReference>
<feature type="region of interest" description="Disordered" evidence="5">
    <location>
        <begin position="234"/>
        <end position="257"/>
    </location>
</feature>
<dbReference type="Pfam" id="PF02984">
    <property type="entry name" value="Cyclin_C"/>
    <property type="match status" value="1"/>
</dbReference>
<feature type="compositionally biased region" description="Basic and acidic residues" evidence="5">
    <location>
        <begin position="236"/>
        <end position="247"/>
    </location>
</feature>
<feature type="domain" description="Cyclin C-terminal" evidence="7">
    <location>
        <begin position="526"/>
        <end position="641"/>
    </location>
</feature>
<keyword evidence="3" id="KW-0131">Cell cycle</keyword>
<dbReference type="InterPro" id="IPR004367">
    <property type="entry name" value="Cyclin_C-dom"/>
</dbReference>
<evidence type="ECO:0000256" key="3">
    <source>
        <dbReference type="ARBA" id="ARBA00023306"/>
    </source>
</evidence>
<dbReference type="CDD" id="cd20568">
    <property type="entry name" value="CYCLIN_CLBs_yeast_rpt1"/>
    <property type="match status" value="1"/>
</dbReference>
<evidence type="ECO:0000256" key="5">
    <source>
        <dbReference type="SAM" id="MobiDB-lite"/>
    </source>
</evidence>
<evidence type="ECO:0000256" key="2">
    <source>
        <dbReference type="ARBA" id="ARBA00023127"/>
    </source>
</evidence>
<dbReference type="Proteomes" id="UP001345013">
    <property type="component" value="Unassembled WGS sequence"/>
</dbReference>
<sequence>MDARPQRPIRQLRVLNDENAAPEGALPKTIHQRNKSSPALSTISQMKGIAKRSAFADVSNIAGPKRASKDDSTVLSKSTLPVPARAGHLQERKSAAFLRPAQRPISVSSLKNLLTGSTTESVAKIPLNDSTASLQPANTRKVLSKRNTTIFKDVSLDAVQEDEGVTIDASQDAKNNLQGPSLPPLKEVDVTHLDSKTHLPPPVSTDTVDPLKVQQPSEISLPGIDEVDLNQLSSDPKIEPDVKDTTENRFIPDNYHPDHDTVDEAASKIHYVDALPAQPQPQPQPIDTTAIKKSDPMCVEAIPRSLQHIYQPMPEPEEYWEEEYDDGYEGEGYVTARSFRSHGDDTTGGATTALVPKFTQKVLKEIEDARLYVEATRTPEDIDDECFDTSMVAEYGDEIFDYMRNMEQRMLPRANYMESQHEIQWSMRAVLMDWLVQVHHRFNLLPETLFLCVNYIDRFLSVKVVSLGKLQLVGATAIFIAAKYEEINCPSVQEIVYMVDGGYSVDEILKAERFMLSMLQFELGFPGPMSFLRRISKADDYDLETRTLAKYFLEVTLMDERFIGSVPSFLAAASHCLAREMLRKGHWTLQHVHYSGYTWSQLRPAVQLLLDCCDDPRKHHQAVFNKYCDKRYKRAAAFVETEIQRGFVLRDTIPTRPALMNPYQAYQYAIDTCYA</sequence>
<keyword evidence="9" id="KW-1185">Reference proteome</keyword>
<evidence type="ECO:0000313" key="8">
    <source>
        <dbReference type="EMBL" id="KAK5100915.1"/>
    </source>
</evidence>
<dbReference type="InterPro" id="IPR048258">
    <property type="entry name" value="Cyclins_cyclin-box"/>
</dbReference>
<dbReference type="InterPro" id="IPR006671">
    <property type="entry name" value="Cyclin_N"/>
</dbReference>
<dbReference type="CDD" id="cd20512">
    <property type="entry name" value="CYCLIN_CLBs_yeast_rpt2"/>
    <property type="match status" value="1"/>
</dbReference>
<keyword evidence="1" id="KW-0132">Cell division</keyword>
<feature type="region of interest" description="Disordered" evidence="5">
    <location>
        <begin position="1"/>
        <end position="40"/>
    </location>
</feature>
<evidence type="ECO:0000259" key="6">
    <source>
        <dbReference type="SMART" id="SM00385"/>
    </source>
</evidence>
<feature type="domain" description="Cyclin-like" evidence="6">
    <location>
        <begin position="530"/>
        <end position="611"/>
    </location>
</feature>
<evidence type="ECO:0000256" key="1">
    <source>
        <dbReference type="ARBA" id="ARBA00022618"/>
    </source>
</evidence>
<accession>A0ABR0KMV5</accession>
<dbReference type="InterPro" id="IPR013763">
    <property type="entry name" value="Cyclin-like_dom"/>
</dbReference>
<dbReference type="InterPro" id="IPR039361">
    <property type="entry name" value="Cyclin"/>
</dbReference>
<evidence type="ECO:0000259" key="7">
    <source>
        <dbReference type="SMART" id="SM01332"/>
    </source>
</evidence>
<protein>
    <submittedName>
        <fullName evidence="8">B-type cyclin</fullName>
    </submittedName>
</protein>
<evidence type="ECO:0000313" key="9">
    <source>
        <dbReference type="Proteomes" id="UP001345013"/>
    </source>
</evidence>
<feature type="domain" description="Cyclin-like" evidence="6">
    <location>
        <begin position="433"/>
        <end position="517"/>
    </location>
</feature>
<keyword evidence="2 4" id="KW-0195">Cyclin</keyword>
<reference evidence="8 9" key="1">
    <citation type="submission" date="2023-08" db="EMBL/GenBank/DDBJ databases">
        <title>Black Yeasts Isolated from many extreme environments.</title>
        <authorList>
            <person name="Coleine C."/>
            <person name="Stajich J.E."/>
            <person name="Selbmann L."/>
        </authorList>
    </citation>
    <scope>NUCLEOTIDE SEQUENCE [LARGE SCALE GENOMIC DNA]</scope>
    <source>
        <strain evidence="8 9">CCFEE 5885</strain>
    </source>
</reference>
<dbReference type="PROSITE" id="PS00292">
    <property type="entry name" value="CYCLINS"/>
    <property type="match status" value="1"/>
</dbReference>
<gene>
    <name evidence="8" type="primary">CLB4</name>
    <name evidence="8" type="ORF">LTR24_000763</name>
</gene>
<dbReference type="SMART" id="SM01332">
    <property type="entry name" value="Cyclin_C"/>
    <property type="match status" value="1"/>
</dbReference>
<name>A0ABR0KMV5_9EURO</name>
<dbReference type="EMBL" id="JAVRRG010000005">
    <property type="protein sequence ID" value="KAK5100915.1"/>
    <property type="molecule type" value="Genomic_DNA"/>
</dbReference>
<proteinExistence type="inferred from homology"/>
<comment type="similarity">
    <text evidence="4">Belongs to the cyclin family.</text>
</comment>
<dbReference type="SMART" id="SM00385">
    <property type="entry name" value="CYCLIN"/>
    <property type="match status" value="2"/>
</dbReference>